<comment type="caution">
    <text evidence="2">The sequence shown here is derived from an EMBL/GenBank/DDBJ whole genome shotgun (WGS) entry which is preliminary data.</text>
</comment>
<keyword evidence="3" id="KW-1185">Reference proteome</keyword>
<feature type="compositionally biased region" description="Basic residues" evidence="1">
    <location>
        <begin position="51"/>
        <end position="62"/>
    </location>
</feature>
<evidence type="ECO:0000313" key="2">
    <source>
        <dbReference type="EMBL" id="CAG2155987.1"/>
    </source>
</evidence>
<dbReference type="Proteomes" id="UP000672934">
    <property type="component" value="Unassembled WGS sequence"/>
</dbReference>
<organism evidence="2 3">
    <name type="scientific">Cupriavidus yeoncheonensis</name>
    <dbReference type="NCBI Taxonomy" id="1462994"/>
    <lineage>
        <taxon>Bacteria</taxon>
        <taxon>Pseudomonadati</taxon>
        <taxon>Pseudomonadota</taxon>
        <taxon>Betaproteobacteria</taxon>
        <taxon>Burkholderiales</taxon>
        <taxon>Burkholderiaceae</taxon>
        <taxon>Cupriavidus</taxon>
    </lineage>
</organism>
<reference evidence="2" key="1">
    <citation type="submission" date="2021-03" db="EMBL/GenBank/DDBJ databases">
        <authorList>
            <person name="Peeters C."/>
        </authorList>
    </citation>
    <scope>NUCLEOTIDE SEQUENCE</scope>
    <source>
        <strain evidence="2">LMG 31506</strain>
    </source>
</reference>
<protein>
    <submittedName>
        <fullName evidence="2">Uncharacterized protein</fullName>
    </submittedName>
</protein>
<evidence type="ECO:0000256" key="1">
    <source>
        <dbReference type="SAM" id="MobiDB-lite"/>
    </source>
</evidence>
<sequence>MRWPGWTALEKRCGDDAHATSMAKKWWPLVFRQTTGNVHDGVGTGLAEQRPRRRLCGSPRRRGIAKQGLTKPRYDEWPRPAILVRRAFGYPALCQQRLQVSGQCRTIMVVASAKRRAAYRAQFLDHHKQRELRRVDPERPQRIVIDCCQHTGNLTGTGKQATPQDFGACAVLSCGAGVGSLHGDRVAHAAIRAVNVANCIRTRLGQGLCPVCMAVCPDLPRNVSAPARDTGRTNRLNAREDPEAFGCVLRGRPLRVQPDDGHLHLSTRRTAH</sequence>
<dbReference type="AlphaFoldDB" id="A0A916J0R8"/>
<dbReference type="EMBL" id="CAJPUY010000027">
    <property type="protein sequence ID" value="CAG2155987.1"/>
    <property type="molecule type" value="Genomic_DNA"/>
</dbReference>
<proteinExistence type="predicted"/>
<accession>A0A916J0R8</accession>
<evidence type="ECO:0000313" key="3">
    <source>
        <dbReference type="Proteomes" id="UP000672934"/>
    </source>
</evidence>
<gene>
    <name evidence="2" type="ORF">LMG31506_05555</name>
</gene>
<feature type="region of interest" description="Disordered" evidence="1">
    <location>
        <begin position="42"/>
        <end position="62"/>
    </location>
</feature>
<name>A0A916J0R8_9BURK</name>